<evidence type="ECO:0000256" key="1">
    <source>
        <dbReference type="SAM" id="MobiDB-lite"/>
    </source>
</evidence>
<proteinExistence type="predicted"/>
<organism evidence="2 3">
    <name type="scientific">Dipteronia sinensis</name>
    <dbReference type="NCBI Taxonomy" id="43782"/>
    <lineage>
        <taxon>Eukaryota</taxon>
        <taxon>Viridiplantae</taxon>
        <taxon>Streptophyta</taxon>
        <taxon>Embryophyta</taxon>
        <taxon>Tracheophyta</taxon>
        <taxon>Spermatophyta</taxon>
        <taxon>Magnoliopsida</taxon>
        <taxon>eudicotyledons</taxon>
        <taxon>Gunneridae</taxon>
        <taxon>Pentapetalae</taxon>
        <taxon>rosids</taxon>
        <taxon>malvids</taxon>
        <taxon>Sapindales</taxon>
        <taxon>Sapindaceae</taxon>
        <taxon>Hippocastanoideae</taxon>
        <taxon>Acereae</taxon>
        <taxon>Dipteronia</taxon>
    </lineage>
</organism>
<keyword evidence="3" id="KW-1185">Reference proteome</keyword>
<evidence type="ECO:0008006" key="4">
    <source>
        <dbReference type="Google" id="ProtNLM"/>
    </source>
</evidence>
<evidence type="ECO:0000313" key="2">
    <source>
        <dbReference type="EMBL" id="KAK3199120.1"/>
    </source>
</evidence>
<reference evidence="2" key="1">
    <citation type="journal article" date="2023" name="Plant J.">
        <title>Genome sequences and population genomics provide insights into the demographic history, inbreeding, and mutation load of two 'living fossil' tree species of Dipteronia.</title>
        <authorList>
            <person name="Feng Y."/>
            <person name="Comes H.P."/>
            <person name="Chen J."/>
            <person name="Zhu S."/>
            <person name="Lu R."/>
            <person name="Zhang X."/>
            <person name="Li P."/>
            <person name="Qiu J."/>
            <person name="Olsen K.M."/>
            <person name="Qiu Y."/>
        </authorList>
    </citation>
    <scope>NUCLEOTIDE SEQUENCE</scope>
    <source>
        <strain evidence="2">NBL</strain>
    </source>
</reference>
<dbReference type="Proteomes" id="UP001281410">
    <property type="component" value="Unassembled WGS sequence"/>
</dbReference>
<accession>A0AAE0DZV3</accession>
<feature type="region of interest" description="Disordered" evidence="1">
    <location>
        <begin position="1"/>
        <end position="23"/>
    </location>
</feature>
<name>A0AAE0DZV3_9ROSI</name>
<dbReference type="EMBL" id="JANJYJ010000007">
    <property type="protein sequence ID" value="KAK3199120.1"/>
    <property type="molecule type" value="Genomic_DNA"/>
</dbReference>
<dbReference type="PANTHER" id="PTHR46890">
    <property type="entry name" value="NON-LTR RETROLELEMENT REVERSE TRANSCRIPTASE-LIKE PROTEIN-RELATED"/>
    <property type="match status" value="1"/>
</dbReference>
<dbReference type="InterPro" id="IPR052343">
    <property type="entry name" value="Retrotransposon-Effector_Assoc"/>
</dbReference>
<feature type="compositionally biased region" description="Polar residues" evidence="1">
    <location>
        <begin position="1"/>
        <end position="14"/>
    </location>
</feature>
<sequence>MQSIKSLPSKSSPQDTRRATEAIKSRLSIEKREDLNAAFIVEEIRGFNNTNVVIIPKIKNPTSLKDFWPISLCIVVYKTVTKVMASRPKTHLPVIISFYESEFVLGRQIFDNVLVAFEILYSIARKKTGKKGLMEFKLNMSKAYDRVEWSFLKAVCPK</sequence>
<gene>
    <name evidence="2" type="ORF">Dsin_022535</name>
</gene>
<dbReference type="PANTHER" id="PTHR46890:SF48">
    <property type="entry name" value="RNA-DIRECTED DNA POLYMERASE"/>
    <property type="match status" value="1"/>
</dbReference>
<comment type="caution">
    <text evidence="2">The sequence shown here is derived from an EMBL/GenBank/DDBJ whole genome shotgun (WGS) entry which is preliminary data.</text>
</comment>
<evidence type="ECO:0000313" key="3">
    <source>
        <dbReference type="Proteomes" id="UP001281410"/>
    </source>
</evidence>
<protein>
    <recommendedName>
        <fullName evidence="4">Reverse transcriptase</fullName>
    </recommendedName>
</protein>
<dbReference type="AlphaFoldDB" id="A0AAE0DZV3"/>